<gene>
    <name evidence="1" type="ORF">SGFS_007370</name>
</gene>
<proteinExistence type="predicted"/>
<evidence type="ECO:0000313" key="1">
    <source>
        <dbReference type="EMBL" id="BBC29443.1"/>
    </source>
</evidence>
<keyword evidence="2" id="KW-1185">Reference proteome</keyword>
<sequence length="79" mass="7865">MGAVVGGGQPVGAFARGPARACGGADAERAELVESEDPVREAVEDFLDPVQLRLAFGVRGFLPGLGALEGDAAAGEQAA</sequence>
<reference evidence="1 2" key="1">
    <citation type="journal article" date="2010" name="ChemBioChem">
        <title>Cloning and characterization of the biosynthetic gene cluster of 16-membered macrolide antibiotic FD-891: involvement of a dual functional cytochrome P450 monooxygenase catalyzing epoxidation and hydroxylation.</title>
        <authorList>
            <person name="Kudo F."/>
            <person name="Motegi A."/>
            <person name="Mizoue K."/>
            <person name="Eguchi T."/>
        </authorList>
    </citation>
    <scope>NUCLEOTIDE SEQUENCE [LARGE SCALE GENOMIC DNA]</scope>
    <source>
        <strain evidence="1 2">A-8890</strain>
    </source>
</reference>
<evidence type="ECO:0000313" key="2">
    <source>
        <dbReference type="Proteomes" id="UP001321542"/>
    </source>
</evidence>
<dbReference type="Proteomes" id="UP001321542">
    <property type="component" value="Chromosome"/>
</dbReference>
<accession>A0ABN5V970</accession>
<dbReference type="EMBL" id="AP018448">
    <property type="protein sequence ID" value="BBC29443.1"/>
    <property type="molecule type" value="Genomic_DNA"/>
</dbReference>
<organism evidence="1 2">
    <name type="scientific">Streptomyces graminofaciens</name>
    <dbReference type="NCBI Taxonomy" id="68212"/>
    <lineage>
        <taxon>Bacteria</taxon>
        <taxon>Bacillati</taxon>
        <taxon>Actinomycetota</taxon>
        <taxon>Actinomycetes</taxon>
        <taxon>Kitasatosporales</taxon>
        <taxon>Streptomycetaceae</taxon>
        <taxon>Streptomyces</taxon>
    </lineage>
</organism>
<reference evidence="1 2" key="2">
    <citation type="journal article" date="2023" name="ChemBioChem">
        <title>Acyltransferase Domain Exchange between Two Independent Type I Polyketide Synthases in the Same Producer Strain of Macrolide Antibiotics.</title>
        <authorList>
            <person name="Kudo F."/>
            <person name="Kishikawa K."/>
            <person name="Tsuboi K."/>
            <person name="Kido T."/>
            <person name="Usui T."/>
            <person name="Hashimoto J."/>
            <person name="Shin-Ya K."/>
            <person name="Miyanaga A."/>
            <person name="Eguchi T."/>
        </authorList>
    </citation>
    <scope>NUCLEOTIDE SEQUENCE [LARGE SCALE GENOMIC DNA]</scope>
    <source>
        <strain evidence="1 2">A-8890</strain>
    </source>
</reference>
<protein>
    <submittedName>
        <fullName evidence="1">Uncharacterized protein</fullName>
    </submittedName>
</protein>
<name>A0ABN5V970_9ACTN</name>